<dbReference type="Proteomes" id="UP001432209">
    <property type="component" value="Chromosome"/>
</dbReference>
<name>A0ABZ2ACN0_STRNV</name>
<evidence type="ECO:0000313" key="2">
    <source>
        <dbReference type="EMBL" id="WUX56204.1"/>
    </source>
</evidence>
<dbReference type="EMBL" id="CP109495">
    <property type="protein sequence ID" value="WUX56204.1"/>
    <property type="molecule type" value="Genomic_DNA"/>
</dbReference>
<evidence type="ECO:0000259" key="1">
    <source>
        <dbReference type="Pfam" id="PF13354"/>
    </source>
</evidence>
<dbReference type="InterPro" id="IPR045155">
    <property type="entry name" value="Beta-lactam_cat"/>
</dbReference>
<dbReference type="GeneID" id="91340615"/>
<dbReference type="Pfam" id="PF13354">
    <property type="entry name" value="Beta-lactamase2"/>
    <property type="match status" value="1"/>
</dbReference>
<dbReference type="PANTHER" id="PTHR35333:SF3">
    <property type="entry name" value="BETA-LACTAMASE-TYPE TRANSPEPTIDASE FOLD CONTAINING PROTEIN"/>
    <property type="match status" value="1"/>
</dbReference>
<keyword evidence="3" id="KW-1185">Reference proteome</keyword>
<dbReference type="RefSeq" id="WP_329080646.1">
    <property type="nucleotide sequence ID" value="NZ_CP109483.1"/>
</dbReference>
<protein>
    <submittedName>
        <fullName evidence="2">Class A beta-lactamase-related serine hydrolase</fullName>
    </submittedName>
</protein>
<dbReference type="InterPro" id="IPR012338">
    <property type="entry name" value="Beta-lactam/transpept-like"/>
</dbReference>
<dbReference type="SUPFAM" id="SSF56601">
    <property type="entry name" value="beta-lactamase/transpeptidase-like"/>
    <property type="match status" value="1"/>
</dbReference>
<gene>
    <name evidence="2" type="ORF">OG442_34355</name>
</gene>
<dbReference type="PANTHER" id="PTHR35333">
    <property type="entry name" value="BETA-LACTAMASE"/>
    <property type="match status" value="1"/>
</dbReference>
<dbReference type="InterPro" id="IPR000871">
    <property type="entry name" value="Beta-lactam_class-A"/>
</dbReference>
<keyword evidence="2" id="KW-0378">Hydrolase</keyword>
<dbReference type="Gene3D" id="3.40.710.10">
    <property type="entry name" value="DD-peptidase/beta-lactamase superfamily"/>
    <property type="match status" value="1"/>
</dbReference>
<proteinExistence type="predicted"/>
<evidence type="ECO:0000313" key="3">
    <source>
        <dbReference type="Proteomes" id="UP001432209"/>
    </source>
</evidence>
<accession>A0ABZ2ACN0</accession>
<dbReference type="GO" id="GO:0016787">
    <property type="term" value="F:hydrolase activity"/>
    <property type="evidence" value="ECO:0007669"/>
    <property type="project" value="UniProtKB-KW"/>
</dbReference>
<organism evidence="2 3">
    <name type="scientific">Streptomyces niveus</name>
    <name type="common">Streptomyces spheroides</name>
    <dbReference type="NCBI Taxonomy" id="193462"/>
    <lineage>
        <taxon>Bacteria</taxon>
        <taxon>Bacillati</taxon>
        <taxon>Actinomycetota</taxon>
        <taxon>Actinomycetes</taxon>
        <taxon>Kitasatosporales</taxon>
        <taxon>Streptomycetaceae</taxon>
        <taxon>Streptomyces</taxon>
    </lineage>
</organism>
<reference evidence="2" key="1">
    <citation type="submission" date="2022-10" db="EMBL/GenBank/DDBJ databases">
        <title>The complete genomes of actinobacterial strains from the NBC collection.</title>
        <authorList>
            <person name="Joergensen T.S."/>
            <person name="Alvarez Arevalo M."/>
            <person name="Sterndorff E.B."/>
            <person name="Faurdal D."/>
            <person name="Vuksanovic O."/>
            <person name="Mourched A.-S."/>
            <person name="Charusanti P."/>
            <person name="Shaw S."/>
            <person name="Blin K."/>
            <person name="Weber T."/>
        </authorList>
    </citation>
    <scope>NUCLEOTIDE SEQUENCE</scope>
    <source>
        <strain evidence="2">NBC_01432</strain>
    </source>
</reference>
<feature type="domain" description="Beta-lactamase class A catalytic" evidence="1">
    <location>
        <begin position="74"/>
        <end position="207"/>
    </location>
</feature>
<sequence>MDAGSEPLVAGVDGNVTYDVAVRDTVTGRTTAYRHGPDPTHPTASVVKLGILAALLLRAQDTDREPTSQERAWAAVMIERSDNDAATELLKVVGGPGGLDAAHRRLGLRQSVARARWGLTRTTAADQLALLEAVFGGGASPLGERSRALVADLMTGVVQEQAWGVSAAGGGAALKNGWMPLSATGLWVVNSVGRVTAGERDFLVAVLSGGHPTKDAGIALVETAARTAVSAAGGGR</sequence>